<reference evidence="2 3" key="1">
    <citation type="submission" date="2020-08" db="EMBL/GenBank/DDBJ databases">
        <title>Genome sequence of Rhodobacteraceae bacterium Lw-13e.</title>
        <authorList>
            <person name="Poehlein A."/>
            <person name="Wolter L."/>
            <person name="Daniel R."/>
            <person name="Brinkhoff T."/>
        </authorList>
    </citation>
    <scope>NUCLEOTIDE SEQUENCE [LARGE SCALE GENOMIC DNA]</scope>
    <source>
        <strain evidence="2 3">Lw-13e</strain>
    </source>
</reference>
<feature type="domain" description="ABC-type transport auxiliary lipoprotein component" evidence="1">
    <location>
        <begin position="38"/>
        <end position="190"/>
    </location>
</feature>
<dbReference type="EMBL" id="CP060436">
    <property type="protein sequence ID" value="QPM91240.1"/>
    <property type="molecule type" value="Genomic_DNA"/>
</dbReference>
<dbReference type="SUPFAM" id="SSF159594">
    <property type="entry name" value="XCC0632-like"/>
    <property type="match status" value="1"/>
</dbReference>
<evidence type="ECO:0000313" key="2">
    <source>
        <dbReference type="EMBL" id="QPM91240.1"/>
    </source>
</evidence>
<dbReference type="KEGG" id="palw:PSAL_024910"/>
<protein>
    <recommendedName>
        <fullName evidence="1">ABC-type transport auxiliary lipoprotein component domain-containing protein</fullName>
    </recommendedName>
</protein>
<dbReference type="RefSeq" id="WP_231388511.1">
    <property type="nucleotide sequence ID" value="NZ_CP060436.1"/>
</dbReference>
<evidence type="ECO:0000313" key="3">
    <source>
        <dbReference type="Proteomes" id="UP000283786"/>
    </source>
</evidence>
<dbReference type="PROSITE" id="PS51257">
    <property type="entry name" value="PROKAR_LIPOPROTEIN"/>
    <property type="match status" value="1"/>
</dbReference>
<dbReference type="Gene3D" id="3.40.50.10610">
    <property type="entry name" value="ABC-type transport auxiliary lipoprotein component"/>
    <property type="match status" value="1"/>
</dbReference>
<organism evidence="2 3">
    <name type="scientific">Pseudooceanicola algae</name>
    <dbReference type="NCBI Taxonomy" id="1537215"/>
    <lineage>
        <taxon>Bacteria</taxon>
        <taxon>Pseudomonadati</taxon>
        <taxon>Pseudomonadota</taxon>
        <taxon>Alphaproteobacteria</taxon>
        <taxon>Rhodobacterales</taxon>
        <taxon>Paracoccaceae</taxon>
        <taxon>Pseudooceanicola</taxon>
    </lineage>
</organism>
<dbReference type="InterPro" id="IPR005586">
    <property type="entry name" value="ABC_trans_aux"/>
</dbReference>
<dbReference type="AlphaFoldDB" id="A0A418SAZ3"/>
<gene>
    <name evidence="2" type="ORF">PSAL_024910</name>
</gene>
<evidence type="ECO:0000259" key="1">
    <source>
        <dbReference type="Pfam" id="PF03886"/>
    </source>
</evidence>
<accession>A0A418SAZ3</accession>
<sequence>MMRPLPRSATILLCGLVLAGCASEKLYTAPVFPGTGTSAAPARIPSRFTSVEVQDVSLPDYAASGQIPERQADGSISSSRSVLWADEPTRAVTMELSRLLRQITGAEIAAEPWPFYDNAQAQLLVRVESMLAEGDGSFRLTGQFFVAPRDGRSGRSSDFMISVPVAAPGGPGAIADARSAAVLALAQRIARDGLR</sequence>
<proteinExistence type="predicted"/>
<dbReference type="Proteomes" id="UP000283786">
    <property type="component" value="Chromosome"/>
</dbReference>
<keyword evidence="3" id="KW-1185">Reference proteome</keyword>
<dbReference type="Pfam" id="PF03886">
    <property type="entry name" value="ABC_trans_aux"/>
    <property type="match status" value="1"/>
</dbReference>
<name>A0A418SAZ3_9RHOB</name>